<keyword evidence="4 6" id="KW-1133">Transmembrane helix</keyword>
<feature type="transmembrane region" description="Helical" evidence="6">
    <location>
        <begin position="77"/>
        <end position="97"/>
    </location>
</feature>
<evidence type="ECO:0000313" key="9">
    <source>
        <dbReference type="EMBL" id="CAB4935277.1"/>
    </source>
</evidence>
<feature type="domain" description="Cation efflux protein cytoplasmic" evidence="8">
    <location>
        <begin position="225"/>
        <end position="297"/>
    </location>
</feature>
<keyword evidence="3 6" id="KW-0812">Transmembrane</keyword>
<organism evidence="9">
    <name type="scientific">freshwater metagenome</name>
    <dbReference type="NCBI Taxonomy" id="449393"/>
    <lineage>
        <taxon>unclassified sequences</taxon>
        <taxon>metagenomes</taxon>
        <taxon>ecological metagenomes</taxon>
    </lineage>
</organism>
<proteinExistence type="predicted"/>
<dbReference type="Pfam" id="PF01545">
    <property type="entry name" value="Cation_efflux"/>
    <property type="match status" value="1"/>
</dbReference>
<dbReference type="Pfam" id="PF16916">
    <property type="entry name" value="ZT_dimer"/>
    <property type="match status" value="1"/>
</dbReference>
<reference evidence="9" key="1">
    <citation type="submission" date="2020-05" db="EMBL/GenBank/DDBJ databases">
        <authorList>
            <person name="Chiriac C."/>
            <person name="Salcher M."/>
            <person name="Ghai R."/>
            <person name="Kavagutti S V."/>
        </authorList>
    </citation>
    <scope>NUCLEOTIDE SEQUENCE</scope>
</reference>
<dbReference type="PANTHER" id="PTHR13414:SF9">
    <property type="entry name" value="PROTON-COUPLED ZINC ANTIPORTER SLC30A9, MITOCHONDRIAL"/>
    <property type="match status" value="1"/>
</dbReference>
<sequence>MSTGGSKRAILAALLANLGIAIAKFVGFAFTMSSSMLAEGVHSVADTGNQVLLLLGGKRASRAPTADHQFGFGRERFFWAFVVSIVLFTLGSAFAVFEGIEKILHPHQLESPGWAIGILSVALVLESISFRTAVHEARPAKGSGSWFRYIRHSKSPEIPVVLLEDTGALIGLVIALTAVILDTVTGNAVWDGIGTLSIGLLLGIIAIVLCIEMKSLLIGESASSTHEAAIRETIEKHPSVERLINMRTEHIGPDDILVATKLQFTGDLTMTELAAIINAIEASIRAVVPEATRIFIEPDIHRAEI</sequence>
<evidence type="ECO:0000259" key="8">
    <source>
        <dbReference type="Pfam" id="PF16916"/>
    </source>
</evidence>
<evidence type="ECO:0000259" key="7">
    <source>
        <dbReference type="Pfam" id="PF01545"/>
    </source>
</evidence>
<keyword evidence="5 6" id="KW-0472">Membrane</keyword>
<dbReference type="InterPro" id="IPR036837">
    <property type="entry name" value="Cation_efflux_CTD_sf"/>
</dbReference>
<dbReference type="GO" id="GO:0008324">
    <property type="term" value="F:monoatomic cation transmembrane transporter activity"/>
    <property type="evidence" value="ECO:0007669"/>
    <property type="project" value="InterPro"/>
</dbReference>
<dbReference type="GO" id="GO:0006829">
    <property type="term" value="P:zinc ion transport"/>
    <property type="evidence" value="ECO:0007669"/>
    <property type="project" value="InterPro"/>
</dbReference>
<gene>
    <name evidence="9" type="ORF">UFOPK3733_00921</name>
</gene>
<dbReference type="InterPro" id="IPR002524">
    <property type="entry name" value="Cation_efflux"/>
</dbReference>
<evidence type="ECO:0000256" key="3">
    <source>
        <dbReference type="ARBA" id="ARBA00022692"/>
    </source>
</evidence>
<feature type="transmembrane region" description="Helical" evidence="6">
    <location>
        <begin position="158"/>
        <end position="181"/>
    </location>
</feature>
<dbReference type="NCBIfam" id="TIGR01297">
    <property type="entry name" value="CDF"/>
    <property type="match status" value="1"/>
</dbReference>
<keyword evidence="2" id="KW-0813">Transport</keyword>
<evidence type="ECO:0000256" key="1">
    <source>
        <dbReference type="ARBA" id="ARBA00004141"/>
    </source>
</evidence>
<dbReference type="InterPro" id="IPR027469">
    <property type="entry name" value="Cation_efflux_TMD_sf"/>
</dbReference>
<protein>
    <submittedName>
        <fullName evidence="9">Unannotated protein</fullName>
    </submittedName>
</protein>
<feature type="transmembrane region" description="Helical" evidence="6">
    <location>
        <begin position="9"/>
        <end position="30"/>
    </location>
</feature>
<dbReference type="SUPFAM" id="SSF160240">
    <property type="entry name" value="Cation efflux protein cytoplasmic domain-like"/>
    <property type="match status" value="1"/>
</dbReference>
<dbReference type="Gene3D" id="3.30.70.1350">
    <property type="entry name" value="Cation efflux protein, cytoplasmic domain"/>
    <property type="match status" value="1"/>
</dbReference>
<dbReference type="Gene3D" id="1.20.1510.10">
    <property type="entry name" value="Cation efflux protein transmembrane domain"/>
    <property type="match status" value="1"/>
</dbReference>
<dbReference type="SUPFAM" id="SSF161111">
    <property type="entry name" value="Cation efflux protein transmembrane domain-like"/>
    <property type="match status" value="1"/>
</dbReference>
<accession>A0A6J7IY64</accession>
<dbReference type="AlphaFoldDB" id="A0A6J7IY64"/>
<name>A0A6J7IY64_9ZZZZ</name>
<dbReference type="GO" id="GO:0016020">
    <property type="term" value="C:membrane"/>
    <property type="evidence" value="ECO:0007669"/>
    <property type="project" value="UniProtKB-SubCell"/>
</dbReference>
<dbReference type="InterPro" id="IPR040177">
    <property type="entry name" value="SLC30A9"/>
</dbReference>
<comment type="subcellular location">
    <subcellularLocation>
        <location evidence="1">Membrane</location>
        <topology evidence="1">Multi-pass membrane protein</topology>
    </subcellularLocation>
</comment>
<feature type="domain" description="Cation efflux protein transmembrane" evidence="7">
    <location>
        <begin position="10"/>
        <end position="217"/>
    </location>
</feature>
<evidence type="ECO:0000256" key="4">
    <source>
        <dbReference type="ARBA" id="ARBA00022989"/>
    </source>
</evidence>
<dbReference type="PANTHER" id="PTHR13414">
    <property type="entry name" value="HUEL-CATION TRANSPORTER"/>
    <property type="match status" value="1"/>
</dbReference>
<evidence type="ECO:0000256" key="5">
    <source>
        <dbReference type="ARBA" id="ARBA00023136"/>
    </source>
</evidence>
<dbReference type="InterPro" id="IPR058533">
    <property type="entry name" value="Cation_efflux_TM"/>
</dbReference>
<dbReference type="EMBL" id="CAFBNC010000037">
    <property type="protein sequence ID" value="CAB4935277.1"/>
    <property type="molecule type" value="Genomic_DNA"/>
</dbReference>
<evidence type="ECO:0000256" key="2">
    <source>
        <dbReference type="ARBA" id="ARBA00022448"/>
    </source>
</evidence>
<dbReference type="InterPro" id="IPR027470">
    <property type="entry name" value="Cation_efflux_CTD"/>
</dbReference>
<evidence type="ECO:0000256" key="6">
    <source>
        <dbReference type="SAM" id="Phobius"/>
    </source>
</evidence>
<feature type="transmembrane region" description="Helical" evidence="6">
    <location>
        <begin position="193"/>
        <end position="211"/>
    </location>
</feature>